<dbReference type="OrthoDB" id="6434123at2759"/>
<feature type="non-terminal residue" evidence="1">
    <location>
        <position position="1"/>
    </location>
</feature>
<keyword evidence="2" id="KW-1185">Reference proteome</keyword>
<evidence type="ECO:0000313" key="1">
    <source>
        <dbReference type="EMBL" id="GFY65848.1"/>
    </source>
</evidence>
<dbReference type="AlphaFoldDB" id="A0A8X6Y832"/>
<dbReference type="Proteomes" id="UP000886998">
    <property type="component" value="Unassembled WGS sequence"/>
</dbReference>
<comment type="caution">
    <text evidence="1">The sequence shown here is derived from an EMBL/GenBank/DDBJ whole genome shotgun (WGS) entry which is preliminary data.</text>
</comment>
<organism evidence="1 2">
    <name type="scientific">Trichonephila inaurata madagascariensis</name>
    <dbReference type="NCBI Taxonomy" id="2747483"/>
    <lineage>
        <taxon>Eukaryota</taxon>
        <taxon>Metazoa</taxon>
        <taxon>Ecdysozoa</taxon>
        <taxon>Arthropoda</taxon>
        <taxon>Chelicerata</taxon>
        <taxon>Arachnida</taxon>
        <taxon>Araneae</taxon>
        <taxon>Araneomorphae</taxon>
        <taxon>Entelegynae</taxon>
        <taxon>Araneoidea</taxon>
        <taxon>Nephilidae</taxon>
        <taxon>Trichonephila</taxon>
        <taxon>Trichonephila inaurata</taxon>
    </lineage>
</organism>
<reference evidence="1" key="1">
    <citation type="submission" date="2020-08" db="EMBL/GenBank/DDBJ databases">
        <title>Multicomponent nature underlies the extraordinary mechanical properties of spider dragline silk.</title>
        <authorList>
            <person name="Kono N."/>
            <person name="Nakamura H."/>
            <person name="Mori M."/>
            <person name="Yoshida Y."/>
            <person name="Ohtoshi R."/>
            <person name="Malay A.D."/>
            <person name="Moran D.A.P."/>
            <person name="Tomita M."/>
            <person name="Numata K."/>
            <person name="Arakawa K."/>
        </authorList>
    </citation>
    <scope>NUCLEOTIDE SEQUENCE</scope>
</reference>
<dbReference type="EMBL" id="BMAV01015719">
    <property type="protein sequence ID" value="GFY65848.1"/>
    <property type="molecule type" value="Genomic_DNA"/>
</dbReference>
<protein>
    <submittedName>
        <fullName evidence="1">Integrase catalytic domain-containing protein</fullName>
    </submittedName>
</protein>
<name>A0A8X6Y832_9ARAC</name>
<accession>A0A8X6Y832</accession>
<evidence type="ECO:0000313" key="2">
    <source>
        <dbReference type="Proteomes" id="UP000886998"/>
    </source>
</evidence>
<gene>
    <name evidence="1" type="primary">AVEN_196186_1</name>
    <name evidence="1" type="ORF">TNIN_240791</name>
</gene>
<proteinExistence type="predicted"/>
<sequence>MYKLLTVTYRTKSAPYLATRVLQQLATDEQSAYPLASVAALSDFHVDDILTDEPWERFRSVLPDLKDLKIRRHIFTESSV</sequence>